<evidence type="ECO:0000256" key="9">
    <source>
        <dbReference type="ARBA" id="ARBA00023436"/>
    </source>
</evidence>
<evidence type="ECO:0000256" key="10">
    <source>
        <dbReference type="SAM" id="MobiDB-lite"/>
    </source>
</evidence>
<dbReference type="Proteomes" id="UP000822688">
    <property type="component" value="Chromosome 4"/>
</dbReference>
<evidence type="ECO:0000256" key="5">
    <source>
        <dbReference type="ARBA" id="ARBA00022759"/>
    </source>
</evidence>
<keyword evidence="3" id="KW-0540">Nuclease</keyword>
<dbReference type="GO" id="GO:0004519">
    <property type="term" value="F:endonuclease activity"/>
    <property type="evidence" value="ECO:0007669"/>
    <property type="project" value="UniProtKB-KW"/>
</dbReference>
<feature type="compositionally biased region" description="Basic residues" evidence="10">
    <location>
        <begin position="424"/>
        <end position="433"/>
    </location>
</feature>
<dbReference type="GO" id="GO:0016787">
    <property type="term" value="F:hydrolase activity"/>
    <property type="evidence" value="ECO:0007669"/>
    <property type="project" value="UniProtKB-KW"/>
</dbReference>
<dbReference type="Gene3D" id="3.40.1260.20">
    <property type="entry name" value="Ribonuclease E, catalytic domain"/>
    <property type="match status" value="1"/>
</dbReference>
<reference evidence="12" key="1">
    <citation type="submission" date="2020-06" db="EMBL/GenBank/DDBJ databases">
        <title>WGS assembly of Ceratodon purpureus strain R40.</title>
        <authorList>
            <person name="Carey S.B."/>
            <person name="Jenkins J."/>
            <person name="Shu S."/>
            <person name="Lovell J.T."/>
            <person name="Sreedasyam A."/>
            <person name="Maumus F."/>
            <person name="Tiley G.P."/>
            <person name="Fernandez-Pozo N."/>
            <person name="Barry K."/>
            <person name="Chen C."/>
            <person name="Wang M."/>
            <person name="Lipzen A."/>
            <person name="Daum C."/>
            <person name="Saski C.A."/>
            <person name="Payton A.C."/>
            <person name="Mcbreen J.C."/>
            <person name="Conrad R.E."/>
            <person name="Kollar L.M."/>
            <person name="Olsson S."/>
            <person name="Huttunen S."/>
            <person name="Landis J.B."/>
            <person name="Wickett N.J."/>
            <person name="Johnson M.G."/>
            <person name="Rensing S.A."/>
            <person name="Grimwood J."/>
            <person name="Schmutz J."/>
            <person name="Mcdaniel S.F."/>
        </authorList>
    </citation>
    <scope>NUCLEOTIDE SEQUENCE</scope>
    <source>
        <strain evidence="12">R40</strain>
    </source>
</reference>
<evidence type="ECO:0000256" key="4">
    <source>
        <dbReference type="ARBA" id="ARBA00022723"/>
    </source>
</evidence>
<feature type="compositionally biased region" description="Basic residues" evidence="10">
    <location>
        <begin position="139"/>
        <end position="150"/>
    </location>
</feature>
<evidence type="ECO:0000256" key="1">
    <source>
        <dbReference type="ARBA" id="ARBA00001946"/>
    </source>
</evidence>
<name>A0A8T0IA15_CERPU</name>
<feature type="compositionally biased region" description="Gly residues" evidence="10">
    <location>
        <begin position="104"/>
        <end position="113"/>
    </location>
</feature>
<evidence type="ECO:0000256" key="2">
    <source>
        <dbReference type="ARBA" id="ARBA00005522"/>
    </source>
</evidence>
<organism evidence="12 13">
    <name type="scientific">Ceratodon purpureus</name>
    <name type="common">Fire moss</name>
    <name type="synonym">Dicranum purpureum</name>
    <dbReference type="NCBI Taxonomy" id="3225"/>
    <lineage>
        <taxon>Eukaryota</taxon>
        <taxon>Viridiplantae</taxon>
        <taxon>Streptophyta</taxon>
        <taxon>Embryophyta</taxon>
        <taxon>Bryophyta</taxon>
        <taxon>Bryophytina</taxon>
        <taxon>Bryopsida</taxon>
        <taxon>Dicranidae</taxon>
        <taxon>Pseudoditrichales</taxon>
        <taxon>Ditrichaceae</taxon>
        <taxon>Ceratodon</taxon>
    </lineage>
</organism>
<feature type="compositionally biased region" description="Basic and acidic residues" evidence="10">
    <location>
        <begin position="163"/>
        <end position="173"/>
    </location>
</feature>
<keyword evidence="7" id="KW-0460">Magnesium</keyword>
<evidence type="ECO:0000259" key="11">
    <source>
        <dbReference type="Pfam" id="PF10150"/>
    </source>
</evidence>
<feature type="region of interest" description="Disordered" evidence="10">
    <location>
        <begin position="413"/>
        <end position="433"/>
    </location>
</feature>
<comment type="function">
    <text evidence="9">Involved in intercistronic processing of primary transcripts from chloroplast operons. The endonucleolytic activity of the enzyme depends on the number of phosphates at the 5' end, is inhibited by structured RNA, and preferentially cleaves A/U-rich sequences.</text>
</comment>
<comment type="caution">
    <text evidence="12">The sequence shown here is derived from an EMBL/GenBank/DDBJ whole genome shotgun (WGS) entry which is preliminary data.</text>
</comment>
<dbReference type="GO" id="GO:0003723">
    <property type="term" value="F:RNA binding"/>
    <property type="evidence" value="ECO:0007669"/>
    <property type="project" value="UniProtKB-KW"/>
</dbReference>
<feature type="region of interest" description="Disordered" evidence="10">
    <location>
        <begin position="874"/>
        <end position="900"/>
    </location>
</feature>
<evidence type="ECO:0000256" key="3">
    <source>
        <dbReference type="ARBA" id="ARBA00022722"/>
    </source>
</evidence>
<sequence>MAGSTSLPSVVALCPPLACPGGLRTGCRVVCLAPSGRLRSHVVCRHNGVRVLWGGFLATGLGRVRSSTGGNGVAGRLDEAKAAPKTRKRTRKSVKEVEEASGGERIGLAGGGEVRLDVSDGAESDSAQSASPDSATPASKRKSTARGRKTKVVEVDDSSVLGERGDTETKEVSVDGADEAPVGSSQEANGKIGSRRRRRSSAKSDGAGKAETSANSKPSQAEQVSENGVGGNEILQENGHSDVESPAGIETGKKKLATTSVTRLRRRRKAAPKAPQGITVESVAAVVDGADSSLNTEELERSATEDVSLSSSPTRESEHVHGEDLGLAEDPSHTSGSISVEEADVELEKSAKTSRPRRKRGKAAKSAKVLDDEEAQIRVQHTAVSSLNGSVERGGISGAVSEEVVIGGESNVGAEIQNPSGEVKKKRQRRTRKRPVVVAELDENILENADAAQSVLLNDGTFVDSQLSSSSVEDEAVISVNEDSVSHAPESEEPPPPRKSARRRRRDAQKLAAAQAEMRSEGEGSDAASESGALMSSIFSMGANIGGSDINNAQGGTLWNGSQVDTDGGLSRIQFPAPTWGPQWWEEIQSKSQATISFQDIAERKEGFQTRAKVPQEPVSEDAETVYTQELAEKRAEMTESAEQRIDQTVANMDSDVLNKGDSTFRSNKDGLKSRRRIAKLHPAQKSPQESAEDWLKKRMLALGKPTEEPWLLESMLATDAEQESSREAHFSQKQEVIEAPASFEEPRKVIPFNNDVSRSDNGDVKKEPEVEVEILINTSECTMQRMAILENKKLVEFSIEPVNTKVQVGNIYLGRVKQLLPGMSGVFVDIGGSRLALLDIARNQYPYTFPPVYTSENSSSNFSVHGASLEDEDLGLSEEETDYSVEDHDEEVEDEDEEVSEELVRNIEVDGVSIETEDSDDLQDEEEVKTVSKTWRPHKQGGPITVNFGRKFSKWRKVEVGMPIIVQVKKESMGKKGPRLTAFPSLAGRFWVLIPRGNAVGVSARITGPERRRLKLLAQALQPQDLGITVRTEAIGHEQEELERDLTRLMDTWKEIMEKAAAAALAVERGEEAAVPVLLHREMGQTLTIIRDLFTEKISRLVVDSPQSHQEVINYLQEVAPHLISRVVLYTGKVPIFDKFNVEVDLERFSSERVKLSNGGYLVMQETEALVSIDVNGGTGMLGHSTKQREAILDVNLAAARQIASEIRLRDIGGIIVVDFIDMDNDEDERLVHEEMRKAIQRDRSKVSISEISEFGLMEMTRKRVRSSVTLTIHSTCSTCKGTGRVEALETTLSKIERAIRRLLAEHPEVGELSSDASTWPQVLLRVEPSMLEFLKSWKKKRIVQMGHSLKVWISLKAGMELTRGQFEVALRQNSKKVSAEVPHGSQTSLQQEKAVTAPVLGKRVWPKRKRFFS</sequence>
<proteinExistence type="inferred from homology"/>
<evidence type="ECO:0000256" key="6">
    <source>
        <dbReference type="ARBA" id="ARBA00022801"/>
    </source>
</evidence>
<dbReference type="GO" id="GO:0006364">
    <property type="term" value="P:rRNA processing"/>
    <property type="evidence" value="ECO:0007669"/>
    <property type="project" value="TreeGrafter"/>
</dbReference>
<dbReference type="EMBL" id="CM026424">
    <property type="protein sequence ID" value="KAG0579333.1"/>
    <property type="molecule type" value="Genomic_DNA"/>
</dbReference>
<dbReference type="PANTHER" id="PTHR30001:SF1">
    <property type="entry name" value="RIBONUCLEASE E_G-LIKE PROTEIN, CHLOROPLASTIC"/>
    <property type="match status" value="1"/>
</dbReference>
<feature type="domain" description="RNA-binding protein AU-1/Ribonuclease E/G" evidence="11">
    <location>
        <begin position="986"/>
        <end position="1266"/>
    </location>
</feature>
<evidence type="ECO:0000256" key="7">
    <source>
        <dbReference type="ARBA" id="ARBA00022842"/>
    </source>
</evidence>
<keyword evidence="6" id="KW-0378">Hydrolase</keyword>
<gene>
    <name evidence="12" type="ORF">KC19_4G091200</name>
</gene>
<feature type="region of interest" description="Disordered" evidence="10">
    <location>
        <begin position="67"/>
        <end position="372"/>
    </location>
</feature>
<dbReference type="Pfam" id="PF10150">
    <property type="entry name" value="RNase_E_G"/>
    <property type="match status" value="1"/>
</dbReference>
<evidence type="ECO:0000313" key="13">
    <source>
        <dbReference type="Proteomes" id="UP000822688"/>
    </source>
</evidence>
<dbReference type="SUPFAM" id="SSF50249">
    <property type="entry name" value="Nucleic acid-binding proteins"/>
    <property type="match status" value="1"/>
</dbReference>
<dbReference type="NCBIfam" id="TIGR00757">
    <property type="entry name" value="RNaseEG"/>
    <property type="match status" value="1"/>
</dbReference>
<feature type="compositionally biased region" description="Polar residues" evidence="10">
    <location>
        <begin position="305"/>
        <end position="314"/>
    </location>
</feature>
<dbReference type="GO" id="GO:0004540">
    <property type="term" value="F:RNA nuclease activity"/>
    <property type="evidence" value="ECO:0007669"/>
    <property type="project" value="InterPro"/>
</dbReference>
<protein>
    <recommendedName>
        <fullName evidence="11">RNA-binding protein AU-1/Ribonuclease E/G domain-containing protein</fullName>
    </recommendedName>
</protein>
<dbReference type="Gene3D" id="2.40.50.140">
    <property type="entry name" value="Nucleic acid-binding proteins"/>
    <property type="match status" value="1"/>
</dbReference>
<feature type="compositionally biased region" description="Basic and acidic residues" evidence="10">
    <location>
        <begin position="315"/>
        <end position="324"/>
    </location>
</feature>
<dbReference type="PANTHER" id="PTHR30001">
    <property type="entry name" value="RIBONUCLEASE"/>
    <property type="match status" value="1"/>
</dbReference>
<dbReference type="InterPro" id="IPR019307">
    <property type="entry name" value="RNA-bd_AU-1/RNase_E/G"/>
</dbReference>
<evidence type="ECO:0000256" key="8">
    <source>
        <dbReference type="ARBA" id="ARBA00022884"/>
    </source>
</evidence>
<comment type="cofactor">
    <cofactor evidence="1">
        <name>Mg(2+)</name>
        <dbReference type="ChEBI" id="CHEBI:18420"/>
    </cofactor>
</comment>
<feature type="compositionally biased region" description="Basic residues" evidence="10">
    <location>
        <begin position="352"/>
        <end position="365"/>
    </location>
</feature>
<evidence type="ECO:0000313" key="12">
    <source>
        <dbReference type="EMBL" id="KAG0579333.1"/>
    </source>
</evidence>
<dbReference type="GO" id="GO:0046872">
    <property type="term" value="F:metal ion binding"/>
    <property type="evidence" value="ECO:0007669"/>
    <property type="project" value="UniProtKB-KW"/>
</dbReference>
<dbReference type="InterPro" id="IPR004659">
    <property type="entry name" value="RNase_E/G"/>
</dbReference>
<dbReference type="InterPro" id="IPR012340">
    <property type="entry name" value="NA-bd_OB-fold"/>
</dbReference>
<comment type="similarity">
    <text evidence="2">Belongs to the RNase E/G family.</text>
</comment>
<keyword evidence="13" id="KW-1185">Reference proteome</keyword>
<keyword evidence="8" id="KW-0694">RNA-binding</keyword>
<keyword evidence="4" id="KW-0479">Metal-binding</keyword>
<feature type="region of interest" description="Disordered" evidence="10">
    <location>
        <begin position="482"/>
        <end position="529"/>
    </location>
</feature>
<feature type="compositionally biased region" description="Low complexity" evidence="10">
    <location>
        <begin position="124"/>
        <end position="138"/>
    </location>
</feature>
<accession>A0A8T0IA15</accession>
<dbReference type="GO" id="GO:0005737">
    <property type="term" value="C:cytoplasm"/>
    <property type="evidence" value="ECO:0007669"/>
    <property type="project" value="TreeGrafter"/>
</dbReference>
<feature type="compositionally biased region" description="Polar residues" evidence="10">
    <location>
        <begin position="212"/>
        <end position="226"/>
    </location>
</feature>
<keyword evidence="5" id="KW-0255">Endonuclease</keyword>